<gene>
    <name evidence="2" type="ORF">GSLYS_00008470001</name>
</gene>
<reference evidence="2 3" key="1">
    <citation type="submission" date="2024-04" db="EMBL/GenBank/DDBJ databases">
        <authorList>
            <consortium name="Genoscope - CEA"/>
            <person name="William W."/>
        </authorList>
    </citation>
    <scope>NUCLEOTIDE SEQUENCE [LARGE SCALE GENOMIC DNA]</scope>
</reference>
<dbReference type="EMBL" id="CAXITT010000174">
    <property type="protein sequence ID" value="CAL1534510.1"/>
    <property type="molecule type" value="Genomic_DNA"/>
</dbReference>
<accession>A0AAV2HKF5</accession>
<keyword evidence="3" id="KW-1185">Reference proteome</keyword>
<evidence type="ECO:0000256" key="1">
    <source>
        <dbReference type="SAM" id="SignalP"/>
    </source>
</evidence>
<keyword evidence="1" id="KW-0732">Signal</keyword>
<comment type="caution">
    <text evidence="2">The sequence shown here is derived from an EMBL/GenBank/DDBJ whole genome shotgun (WGS) entry which is preliminary data.</text>
</comment>
<name>A0AAV2HKF5_LYMST</name>
<sequence length="146" mass="16279">MDLPMMIRTSGVLVFFMLCIDMLTCADHHCVSRIIHCSKTLAKDMVEAGDREGICLATRDMLTCLEIGCNIYVSSCELSIARNTILTSLKYCGPYVTPIDENCLATTTTTDASSSSSASKLIFTSEKWMVLTFLTWLWPFRSLVIK</sequence>
<evidence type="ECO:0000313" key="3">
    <source>
        <dbReference type="Proteomes" id="UP001497497"/>
    </source>
</evidence>
<dbReference type="AlphaFoldDB" id="A0AAV2HKF5"/>
<evidence type="ECO:0000313" key="2">
    <source>
        <dbReference type="EMBL" id="CAL1534510.1"/>
    </source>
</evidence>
<feature type="chain" id="PRO_5043483455" evidence="1">
    <location>
        <begin position="27"/>
        <end position="146"/>
    </location>
</feature>
<feature type="signal peptide" evidence="1">
    <location>
        <begin position="1"/>
        <end position="26"/>
    </location>
</feature>
<dbReference type="Proteomes" id="UP001497497">
    <property type="component" value="Unassembled WGS sequence"/>
</dbReference>
<protein>
    <submittedName>
        <fullName evidence="2">Uncharacterized protein</fullName>
    </submittedName>
</protein>
<organism evidence="2 3">
    <name type="scientific">Lymnaea stagnalis</name>
    <name type="common">Great pond snail</name>
    <name type="synonym">Helix stagnalis</name>
    <dbReference type="NCBI Taxonomy" id="6523"/>
    <lineage>
        <taxon>Eukaryota</taxon>
        <taxon>Metazoa</taxon>
        <taxon>Spiralia</taxon>
        <taxon>Lophotrochozoa</taxon>
        <taxon>Mollusca</taxon>
        <taxon>Gastropoda</taxon>
        <taxon>Heterobranchia</taxon>
        <taxon>Euthyneura</taxon>
        <taxon>Panpulmonata</taxon>
        <taxon>Hygrophila</taxon>
        <taxon>Lymnaeoidea</taxon>
        <taxon>Lymnaeidae</taxon>
        <taxon>Lymnaea</taxon>
    </lineage>
</organism>
<proteinExistence type="predicted"/>